<organism evidence="3 4">
    <name type="scientific">Moniliophthora roreri</name>
    <name type="common">Frosty pod rot fungus</name>
    <name type="synonym">Monilia roreri</name>
    <dbReference type="NCBI Taxonomy" id="221103"/>
    <lineage>
        <taxon>Eukaryota</taxon>
        <taxon>Fungi</taxon>
        <taxon>Dikarya</taxon>
        <taxon>Basidiomycota</taxon>
        <taxon>Agaricomycotina</taxon>
        <taxon>Agaricomycetes</taxon>
        <taxon>Agaricomycetidae</taxon>
        <taxon>Agaricales</taxon>
        <taxon>Marasmiineae</taxon>
        <taxon>Marasmiaceae</taxon>
        <taxon>Moniliophthora</taxon>
    </lineage>
</organism>
<keyword evidence="2" id="KW-0812">Transmembrane</keyword>
<feature type="compositionally biased region" description="Polar residues" evidence="1">
    <location>
        <begin position="13"/>
        <end position="27"/>
    </location>
</feature>
<feature type="region of interest" description="Disordered" evidence="1">
    <location>
        <begin position="1"/>
        <end position="154"/>
    </location>
</feature>
<reference evidence="3 4" key="1">
    <citation type="submission" date="2015-12" db="EMBL/GenBank/DDBJ databases">
        <title>Draft genome sequence of Moniliophthora roreri, the causal agent of frosty pod rot of cacao.</title>
        <authorList>
            <person name="Aime M.C."/>
            <person name="Diaz-Valderrama J.R."/>
            <person name="Kijpornyongpan T."/>
            <person name="Phillips-Mora W."/>
        </authorList>
    </citation>
    <scope>NUCLEOTIDE SEQUENCE [LARGE SCALE GENOMIC DNA]</scope>
    <source>
        <strain evidence="3 4">MCA 2952</strain>
    </source>
</reference>
<comment type="caution">
    <text evidence="3">The sequence shown here is derived from an EMBL/GenBank/DDBJ whole genome shotgun (WGS) entry which is preliminary data.</text>
</comment>
<accession>A0A0W0EVP2</accession>
<protein>
    <submittedName>
        <fullName evidence="3">Uncharacterized protein</fullName>
    </submittedName>
</protein>
<feature type="transmembrane region" description="Helical" evidence="2">
    <location>
        <begin position="163"/>
        <end position="186"/>
    </location>
</feature>
<evidence type="ECO:0000313" key="3">
    <source>
        <dbReference type="EMBL" id="KTB28129.1"/>
    </source>
</evidence>
<keyword evidence="2" id="KW-1133">Transmembrane helix</keyword>
<feature type="compositionally biased region" description="Low complexity" evidence="1">
    <location>
        <begin position="38"/>
        <end position="62"/>
    </location>
</feature>
<evidence type="ECO:0000313" key="4">
    <source>
        <dbReference type="Proteomes" id="UP000054988"/>
    </source>
</evidence>
<feature type="compositionally biased region" description="Basic and acidic residues" evidence="1">
    <location>
        <begin position="28"/>
        <end position="37"/>
    </location>
</feature>
<sequence length="193" mass="21913">MFNNTHGFRISGGNFNSVGGNQYNNGSKHYDNQDNRRYNNNNWGGTQNNNNGDGNQTNYNGNVPTYDGTNNVRRRERPPRKHRGDRNGRGDHSDYDDDDNEHIAQRQAPRKPQPSHRPSEPSQIHAEPYRDEARSSTPVHGLVPGKAFPSTPSPTNTIHSFPFSIWTILIIIFICLCVYLVGRVYLPIISRIL</sequence>
<name>A0A0W0EVP2_MONRR</name>
<evidence type="ECO:0000256" key="1">
    <source>
        <dbReference type="SAM" id="MobiDB-lite"/>
    </source>
</evidence>
<proteinExistence type="predicted"/>
<evidence type="ECO:0000256" key="2">
    <source>
        <dbReference type="SAM" id="Phobius"/>
    </source>
</evidence>
<feature type="compositionally biased region" description="Basic residues" evidence="1">
    <location>
        <begin position="72"/>
        <end position="84"/>
    </location>
</feature>
<dbReference type="AlphaFoldDB" id="A0A0W0EVP2"/>
<dbReference type="Proteomes" id="UP000054988">
    <property type="component" value="Unassembled WGS sequence"/>
</dbReference>
<gene>
    <name evidence="3" type="ORF">WG66_19332</name>
</gene>
<keyword evidence="2" id="KW-0472">Membrane</keyword>
<dbReference type="EMBL" id="LATX01002503">
    <property type="protein sequence ID" value="KTB28129.1"/>
    <property type="molecule type" value="Genomic_DNA"/>
</dbReference>